<dbReference type="EMBL" id="JAHXCT010000006">
    <property type="protein sequence ID" value="MBW4769848.1"/>
    <property type="molecule type" value="Genomic_DNA"/>
</dbReference>
<feature type="domain" description="RsdA/BaiN/AoA(So)-like insert" evidence="2">
    <location>
        <begin position="188"/>
        <end position="349"/>
    </location>
</feature>
<gene>
    <name evidence="3" type="ORF">KZO38_08770</name>
</gene>
<dbReference type="InterPro" id="IPR057661">
    <property type="entry name" value="RsdA/BaiN/AoA(So)_Rossmann"/>
</dbReference>
<accession>A0ABS6YGJ7</accession>
<protein>
    <submittedName>
        <fullName evidence="3">NAD(P)/FAD-dependent oxidoreductase</fullName>
    </submittedName>
</protein>
<evidence type="ECO:0000313" key="3">
    <source>
        <dbReference type="EMBL" id="MBW4769848.1"/>
    </source>
</evidence>
<dbReference type="NCBIfam" id="TIGR00275">
    <property type="entry name" value="aminoacetone oxidase family FAD-binding enzyme"/>
    <property type="match status" value="1"/>
</dbReference>
<dbReference type="PANTHER" id="PTHR42887:SF2">
    <property type="entry name" value="OS12G0638800 PROTEIN"/>
    <property type="match status" value="1"/>
</dbReference>
<evidence type="ECO:0000259" key="1">
    <source>
        <dbReference type="Pfam" id="PF03486"/>
    </source>
</evidence>
<feature type="domain" description="RsdA/BaiN/AoA(So)-like Rossmann fold-like" evidence="1">
    <location>
        <begin position="3"/>
        <end position="401"/>
    </location>
</feature>
<organism evidence="3 4">
    <name type="scientific">Hoylesella nanceiensis</name>
    <dbReference type="NCBI Taxonomy" id="425941"/>
    <lineage>
        <taxon>Bacteria</taxon>
        <taxon>Pseudomonadati</taxon>
        <taxon>Bacteroidota</taxon>
        <taxon>Bacteroidia</taxon>
        <taxon>Bacteroidales</taxon>
        <taxon>Prevotellaceae</taxon>
        <taxon>Hoylesella</taxon>
    </lineage>
</organism>
<dbReference type="RefSeq" id="WP_219481947.1">
    <property type="nucleotide sequence ID" value="NZ_JAHXCT010000006.1"/>
</dbReference>
<evidence type="ECO:0000313" key="4">
    <source>
        <dbReference type="Proteomes" id="UP000788426"/>
    </source>
</evidence>
<dbReference type="Pfam" id="PF03486">
    <property type="entry name" value="HI0933_like"/>
    <property type="match status" value="1"/>
</dbReference>
<sequence length="407" mass="44894">MKNIAIIGGGAAGFFAAITAKKQNKNNEVFIFERSKRVLAKVAITGGGRCNVTNSFNEISSLTTAYPRGHKLLKRLFNIFDYTSCYQWFEEHGVKLITQEDNCVFPQSQDAQSIVQCLVNEAHKLGVKVITDHWLENIEAQENGTICLHFKDKGKRCFDAVAITTGGSPRIEPLQYLAKCGHKIEQPVPSLFTFNINNNSLKSLMGTVIPNASLHIPGSKINSSGALLITHWGISGPATLKLSSYAARIAKEQNYKIPIAINWANGFSIAEVEKLLKDTIQNNPQKQISSIRFLDITNRVWTFLLSRADIDCPKKCNELSKKMINKLIETLTNDIYTTNGKGAFKEEFVTCGGVSLKSINSNTLESKHVPNLYFAGEVLDIDAITGGFNLQAAWTTGYVVGLNIGKE</sequence>
<evidence type="ECO:0000259" key="2">
    <source>
        <dbReference type="Pfam" id="PF22780"/>
    </source>
</evidence>
<dbReference type="Proteomes" id="UP000788426">
    <property type="component" value="Unassembled WGS sequence"/>
</dbReference>
<dbReference type="PANTHER" id="PTHR42887">
    <property type="entry name" value="OS12G0638800 PROTEIN"/>
    <property type="match status" value="1"/>
</dbReference>
<reference evidence="3 4" key="1">
    <citation type="submission" date="2021-07" db="EMBL/GenBank/DDBJ databases">
        <title>Genomic diversity and antimicrobial resistance of Prevotella spp. isolated from chronic lung disease airways.</title>
        <authorList>
            <person name="Webb K.A."/>
            <person name="Olagoke O.S."/>
            <person name="Baird T."/>
            <person name="Neill J."/>
            <person name="Pham A."/>
            <person name="Wells T.J."/>
            <person name="Ramsay K.A."/>
            <person name="Bell S.C."/>
            <person name="Sarovich D.S."/>
            <person name="Price E.P."/>
        </authorList>
    </citation>
    <scope>NUCLEOTIDE SEQUENCE [LARGE SCALE GENOMIC DNA]</scope>
    <source>
        <strain evidence="3 4">SCHI0011.S.12</strain>
    </source>
</reference>
<comment type="caution">
    <text evidence="3">The sequence shown here is derived from an EMBL/GenBank/DDBJ whole genome shotgun (WGS) entry which is preliminary data.</text>
</comment>
<dbReference type="Pfam" id="PF22780">
    <property type="entry name" value="HI0933_like_1st"/>
    <property type="match status" value="1"/>
</dbReference>
<keyword evidence="4" id="KW-1185">Reference proteome</keyword>
<dbReference type="InterPro" id="IPR055178">
    <property type="entry name" value="RsdA/BaiN/AoA(So)-like_dom"/>
</dbReference>
<dbReference type="InterPro" id="IPR004792">
    <property type="entry name" value="BaiN-like"/>
</dbReference>
<proteinExistence type="predicted"/>
<name>A0ABS6YGJ7_9BACT</name>